<proteinExistence type="predicted"/>
<dbReference type="Pfam" id="PF05136">
    <property type="entry name" value="Phage_portal_2"/>
    <property type="match status" value="1"/>
</dbReference>
<dbReference type="EMBL" id="JAGZGG010000003">
    <property type="protein sequence ID" value="MBS5331313.1"/>
    <property type="molecule type" value="Genomic_DNA"/>
</dbReference>
<evidence type="ECO:0000256" key="1">
    <source>
        <dbReference type="SAM" id="MobiDB-lite"/>
    </source>
</evidence>
<dbReference type="AlphaFoldDB" id="A0A943D949"/>
<feature type="compositionally biased region" description="Polar residues" evidence="1">
    <location>
        <begin position="7"/>
        <end position="17"/>
    </location>
</feature>
<evidence type="ECO:0000313" key="3">
    <source>
        <dbReference type="Proteomes" id="UP000759273"/>
    </source>
</evidence>
<dbReference type="GO" id="GO:0005198">
    <property type="term" value="F:structural molecule activity"/>
    <property type="evidence" value="ECO:0007669"/>
    <property type="project" value="InterPro"/>
</dbReference>
<organism evidence="2 3">
    <name type="scientific">Subdoligranulum variabile</name>
    <dbReference type="NCBI Taxonomy" id="214851"/>
    <lineage>
        <taxon>Bacteria</taxon>
        <taxon>Bacillati</taxon>
        <taxon>Bacillota</taxon>
        <taxon>Clostridia</taxon>
        <taxon>Eubacteriales</taxon>
        <taxon>Oscillospiraceae</taxon>
        <taxon>Subdoligranulum</taxon>
    </lineage>
</organism>
<name>A0A943D949_9FIRM</name>
<gene>
    <name evidence="2" type="ORF">KHY36_02135</name>
</gene>
<sequence length="539" mass="59986">MRKPSAPQASGYSNAGGSLTRRATRSFRPDSNSPSQDINQNNATLRQRSRMLYMSSPIAASAINTNRTKVVGTGLTLKTAIDRDVLGLTPETAKKWQSQTEAEFRLWAENRRNCDALGMNNFYGLQQLALKSWLMSGDVFALIKRAQQTTKLNPYTLRLHLVEADRVSTPDTCGDVVNRWANITEGKNTNNGNKIYDGVEVDGSGLTVAYWVRNTYPREISQEQTKWQRIEAVGRQTGLPNILHIMDSERPDQYRGVPYLAPVIEMLLQLRRYTESELMAALVQSFFTAWIVTNTDKTAIPTNEVGGGDIAGVPVENPDTDNISHSDNEYEMGPGQVYHLGPDEDIKFGSPNVPTAGFDTFVKTMCKMVGSGLEQPYEVLLKEFNSNYSASRGALLEAWEAYKMRRVWLVDGFCQPVYELWLAEAVARGRIKAPGFFDDPLLRAAWCGARWIGPVQGTLDPKKEVEAAILQVHHGFRTHEQVARELGGGDWEENVEQLKRENEMLKAAGVEKVEETTKSMIEGGNEDGEGQQNPGGGDE</sequence>
<dbReference type="InterPro" id="IPR006429">
    <property type="entry name" value="Phage_lambda_portal"/>
</dbReference>
<accession>A0A943D949</accession>
<protein>
    <submittedName>
        <fullName evidence="2">Phage portal protein</fullName>
    </submittedName>
</protein>
<evidence type="ECO:0000313" key="2">
    <source>
        <dbReference type="EMBL" id="MBS5331313.1"/>
    </source>
</evidence>
<dbReference type="GO" id="GO:0019068">
    <property type="term" value="P:virion assembly"/>
    <property type="evidence" value="ECO:0007669"/>
    <property type="project" value="InterPro"/>
</dbReference>
<reference evidence="2" key="1">
    <citation type="submission" date="2021-02" db="EMBL/GenBank/DDBJ databases">
        <title>Infant gut strain persistence is associated with maternal origin, phylogeny, and functional potential including surface adhesion and iron acquisition.</title>
        <authorList>
            <person name="Lou Y.C."/>
        </authorList>
    </citation>
    <scope>NUCLEOTIDE SEQUENCE</scope>
    <source>
        <strain evidence="2">L3_101_000M1_dasL3_101_000M1_concoct_87</strain>
    </source>
</reference>
<feature type="region of interest" description="Disordered" evidence="1">
    <location>
        <begin position="516"/>
        <end position="539"/>
    </location>
</feature>
<dbReference type="Proteomes" id="UP000759273">
    <property type="component" value="Unassembled WGS sequence"/>
</dbReference>
<feature type="compositionally biased region" description="Polar residues" evidence="1">
    <location>
        <begin position="29"/>
        <end position="42"/>
    </location>
</feature>
<comment type="caution">
    <text evidence="2">The sequence shown here is derived from an EMBL/GenBank/DDBJ whole genome shotgun (WGS) entry which is preliminary data.</text>
</comment>
<feature type="region of interest" description="Disordered" evidence="1">
    <location>
        <begin position="1"/>
        <end position="42"/>
    </location>
</feature>
<dbReference type="NCBIfam" id="TIGR01539">
    <property type="entry name" value="portal_lambda"/>
    <property type="match status" value="1"/>
</dbReference>